<dbReference type="SUPFAM" id="SSF117070">
    <property type="entry name" value="LEA14-like"/>
    <property type="match status" value="1"/>
</dbReference>
<accession>A0A0A9YQ10</accession>
<reference evidence="2" key="2">
    <citation type="submission" date="2014-07" db="EMBL/GenBank/DDBJ databases">
        <authorList>
            <person name="Hull J."/>
        </authorList>
    </citation>
    <scope>NUCLEOTIDE SEQUENCE</scope>
</reference>
<protein>
    <submittedName>
        <fullName evidence="2">Glycerol-3-phosphate dehydrogenase [NAD(P)+]</fullName>
    </submittedName>
</protein>
<name>A0A0A9YQ10_LYGHE</name>
<keyword evidence="1" id="KW-1133">Transmembrane helix</keyword>
<proteinExistence type="predicted"/>
<dbReference type="EMBL" id="GDHC01017132">
    <property type="protein sequence ID" value="JAQ01497.1"/>
    <property type="molecule type" value="Transcribed_RNA"/>
</dbReference>
<evidence type="ECO:0000313" key="2">
    <source>
        <dbReference type="EMBL" id="JAG33726.1"/>
    </source>
</evidence>
<gene>
    <name evidence="2" type="primary">gpsA_1</name>
    <name evidence="2" type="ORF">CM83_6458</name>
    <name evidence="3" type="ORF">g.18533</name>
</gene>
<feature type="transmembrane region" description="Helical" evidence="1">
    <location>
        <begin position="44"/>
        <end position="67"/>
    </location>
</feature>
<evidence type="ECO:0000313" key="3">
    <source>
        <dbReference type="EMBL" id="JAQ01497.1"/>
    </source>
</evidence>
<organism evidence="2">
    <name type="scientific">Lygus hesperus</name>
    <name type="common">Western plant bug</name>
    <dbReference type="NCBI Taxonomy" id="30085"/>
    <lineage>
        <taxon>Eukaryota</taxon>
        <taxon>Metazoa</taxon>
        <taxon>Ecdysozoa</taxon>
        <taxon>Arthropoda</taxon>
        <taxon>Hexapoda</taxon>
        <taxon>Insecta</taxon>
        <taxon>Pterygota</taxon>
        <taxon>Neoptera</taxon>
        <taxon>Paraneoptera</taxon>
        <taxon>Hemiptera</taxon>
        <taxon>Heteroptera</taxon>
        <taxon>Panheteroptera</taxon>
        <taxon>Cimicomorpha</taxon>
        <taxon>Miridae</taxon>
        <taxon>Mirini</taxon>
        <taxon>Lygus</taxon>
    </lineage>
</organism>
<sequence length="211" mass="23993">MDVMCAHDGRYYNNHLGDLEDGAEGGDYGGPSTDVPTTTTKRGWLTIATEWFVACTIIAIVLSLLYIRIPQYSLCYRAINWIDVLMSLLRWNNTNNFTLLFSVYNPNIYELTINTLSGVVDYSGTRILEFSLNATTLRPGYIQDIILPETLHATYMLLYELLNDYYNSNLVLRTVIDVQASVRVFGFLPAFNLPSIHYDGTYNIFDLPTNN</sequence>
<dbReference type="AlphaFoldDB" id="A0A0A9YQ10"/>
<evidence type="ECO:0000256" key="1">
    <source>
        <dbReference type="SAM" id="Phobius"/>
    </source>
</evidence>
<keyword evidence="1" id="KW-0472">Membrane</keyword>
<keyword evidence="1" id="KW-0812">Transmembrane</keyword>
<reference evidence="3" key="3">
    <citation type="journal article" date="2016" name="Gigascience">
        <title>De novo construction of an expanded transcriptome assembly for the western tarnished plant bug, Lygus hesperus.</title>
        <authorList>
            <person name="Tassone E.E."/>
            <person name="Geib S.M."/>
            <person name="Hall B."/>
            <person name="Fabrick J.A."/>
            <person name="Brent C.S."/>
            <person name="Hull J.J."/>
        </authorList>
    </citation>
    <scope>NUCLEOTIDE SEQUENCE</scope>
</reference>
<dbReference type="EMBL" id="GBHO01009878">
    <property type="protein sequence ID" value="JAG33726.1"/>
    <property type="molecule type" value="Transcribed_RNA"/>
</dbReference>
<reference evidence="2" key="1">
    <citation type="journal article" date="2014" name="PLoS ONE">
        <title>Transcriptome-Based Identification of ABC Transporters in the Western Tarnished Plant Bug Lygus hesperus.</title>
        <authorList>
            <person name="Hull J.J."/>
            <person name="Chaney K."/>
            <person name="Geib S.M."/>
            <person name="Fabrick J.A."/>
            <person name="Brent C.S."/>
            <person name="Walsh D."/>
            <person name="Lavine L.C."/>
        </authorList>
    </citation>
    <scope>NUCLEOTIDE SEQUENCE</scope>
</reference>